<evidence type="ECO:0000256" key="4">
    <source>
        <dbReference type="ARBA" id="ARBA00023277"/>
    </source>
</evidence>
<dbReference type="AlphaFoldDB" id="A0A0F0L2R3"/>
<keyword evidence="4 5" id="KW-0119">Carbohydrate metabolism</keyword>
<feature type="binding site" evidence="7">
    <location>
        <position position="263"/>
    </location>
    <ligand>
        <name>substrate</name>
    </ligand>
</feature>
<feature type="binding site" evidence="7">
    <location>
        <position position="239"/>
    </location>
    <ligand>
        <name>substrate</name>
    </ligand>
</feature>
<protein>
    <submittedName>
        <fullName evidence="10">N-acetylglucosamine-6-phosphate deacetylase</fullName>
        <ecNumber evidence="10">3.5.1.25</ecNumber>
    </submittedName>
</protein>
<dbReference type="OrthoDB" id="9776488at2"/>
<keyword evidence="3 5" id="KW-0378">Hydrolase</keyword>
<evidence type="ECO:0000256" key="7">
    <source>
        <dbReference type="PIRSR" id="PIRSR038994-2"/>
    </source>
</evidence>
<evidence type="ECO:0000313" key="10">
    <source>
        <dbReference type="EMBL" id="KJL26984.1"/>
    </source>
</evidence>
<dbReference type="PIRSF" id="PIRSF038994">
    <property type="entry name" value="NagA"/>
    <property type="match status" value="1"/>
</dbReference>
<feature type="binding site" evidence="7">
    <location>
        <position position="152"/>
    </location>
    <ligand>
        <name>substrate</name>
    </ligand>
</feature>
<dbReference type="InterPro" id="IPR011059">
    <property type="entry name" value="Metal-dep_hydrolase_composite"/>
</dbReference>
<dbReference type="GO" id="GO:0008448">
    <property type="term" value="F:N-acetylglucosamine-6-phosphate deacetylase activity"/>
    <property type="evidence" value="ECO:0007669"/>
    <property type="project" value="UniProtKB-EC"/>
</dbReference>
<dbReference type="EMBL" id="JYIT01000059">
    <property type="protein sequence ID" value="KJL26984.1"/>
    <property type="molecule type" value="Genomic_DNA"/>
</dbReference>
<dbReference type="CDD" id="cd00854">
    <property type="entry name" value="NagA"/>
    <property type="match status" value="1"/>
</dbReference>
<dbReference type="NCBIfam" id="TIGR00221">
    <property type="entry name" value="nagA"/>
    <property type="match status" value="1"/>
</dbReference>
<comment type="caution">
    <text evidence="10">The sequence shown here is derived from an EMBL/GenBank/DDBJ whole genome shotgun (WGS) entry which is preliminary data.</text>
</comment>
<feature type="domain" description="Amidohydrolase-related" evidence="9">
    <location>
        <begin position="66"/>
        <end position="387"/>
    </location>
</feature>
<dbReference type="EC" id="3.5.1.25" evidence="10"/>
<evidence type="ECO:0000256" key="1">
    <source>
        <dbReference type="ARBA" id="ARBA00010716"/>
    </source>
</evidence>
<evidence type="ECO:0000256" key="5">
    <source>
        <dbReference type="PIRNR" id="PIRNR038994"/>
    </source>
</evidence>
<feature type="binding site" evidence="8">
    <location>
        <position position="228"/>
    </location>
    <ligand>
        <name>Zn(2+)</name>
        <dbReference type="ChEBI" id="CHEBI:29105"/>
    </ligand>
</feature>
<dbReference type="RefSeq" id="WP_045249460.1">
    <property type="nucleotide sequence ID" value="NZ_CP099706.1"/>
</dbReference>
<evidence type="ECO:0000256" key="3">
    <source>
        <dbReference type="ARBA" id="ARBA00022801"/>
    </source>
</evidence>
<keyword evidence="2 8" id="KW-0479">Metal-binding</keyword>
<evidence type="ECO:0000313" key="11">
    <source>
        <dbReference type="Proteomes" id="UP000033448"/>
    </source>
</evidence>
<reference evidence="10" key="1">
    <citation type="submission" date="2015-02" db="EMBL/GenBank/DDBJ databases">
        <title>Draft genome sequences of ten Microbacterium spp. with emphasis on heavy metal contaminated environments.</title>
        <authorList>
            <person name="Corretto E."/>
        </authorList>
    </citation>
    <scope>NUCLEOTIDE SEQUENCE [LARGE SCALE GENOMIC DNA]</scope>
    <source>
        <strain evidence="10">DSM 23848</strain>
    </source>
</reference>
<feature type="binding site" evidence="7">
    <location>
        <begin position="231"/>
        <end position="232"/>
    </location>
    <ligand>
        <name>substrate</name>
    </ligand>
</feature>
<dbReference type="Gene3D" id="3.20.20.140">
    <property type="entry name" value="Metal-dependent hydrolases"/>
    <property type="match status" value="1"/>
</dbReference>
<evidence type="ECO:0000256" key="8">
    <source>
        <dbReference type="PIRSR" id="PIRSR038994-3"/>
    </source>
</evidence>
<feature type="binding site" evidence="8">
    <location>
        <position position="141"/>
    </location>
    <ligand>
        <name>Zn(2+)</name>
        <dbReference type="ChEBI" id="CHEBI:29105"/>
    </ligand>
</feature>
<dbReference type="PANTHER" id="PTHR11113">
    <property type="entry name" value="N-ACETYLGLUCOSAMINE-6-PHOSPHATE DEACETYLASE"/>
    <property type="match status" value="1"/>
</dbReference>
<dbReference type="PANTHER" id="PTHR11113:SF14">
    <property type="entry name" value="N-ACETYLGLUCOSAMINE-6-PHOSPHATE DEACETYLASE"/>
    <property type="match status" value="1"/>
</dbReference>
<dbReference type="Proteomes" id="UP000033448">
    <property type="component" value="Unassembled WGS sequence"/>
</dbReference>
<evidence type="ECO:0000259" key="9">
    <source>
        <dbReference type="Pfam" id="PF01979"/>
    </source>
</evidence>
<gene>
    <name evidence="10" type="primary">nagA</name>
    <name evidence="10" type="ORF">RL72_00723</name>
</gene>
<dbReference type="InterPro" id="IPR003764">
    <property type="entry name" value="GlcNAc_6-P_deAcase"/>
</dbReference>
<evidence type="ECO:0000256" key="2">
    <source>
        <dbReference type="ARBA" id="ARBA00022723"/>
    </source>
</evidence>
<feature type="binding site" evidence="8">
    <location>
        <position position="207"/>
    </location>
    <ligand>
        <name>Zn(2+)</name>
        <dbReference type="ChEBI" id="CHEBI:29105"/>
    </ligand>
</feature>
<comment type="similarity">
    <text evidence="1 5">Belongs to the metallo-dependent hydrolases superfamily. NagA family.</text>
</comment>
<name>A0A0F0L2R3_9MICO</name>
<organism evidence="10 11">
    <name type="scientific">Microbacterium azadirachtae</name>
    <dbReference type="NCBI Taxonomy" id="582680"/>
    <lineage>
        <taxon>Bacteria</taxon>
        <taxon>Bacillati</taxon>
        <taxon>Actinomycetota</taxon>
        <taxon>Actinomycetes</taxon>
        <taxon>Micrococcales</taxon>
        <taxon>Microbacteriaceae</taxon>
        <taxon>Microbacterium</taxon>
    </lineage>
</organism>
<comment type="cofactor">
    <cofactor evidence="8">
        <name>a divalent metal cation</name>
        <dbReference type="ChEBI" id="CHEBI:60240"/>
    </cofactor>
    <text evidence="8">Binds 1 divalent metal cation per subunit.</text>
</comment>
<dbReference type="SUPFAM" id="SSF51556">
    <property type="entry name" value="Metallo-dependent hydrolases"/>
    <property type="match status" value="1"/>
</dbReference>
<dbReference type="InterPro" id="IPR006680">
    <property type="entry name" value="Amidohydro-rel"/>
</dbReference>
<dbReference type="Gene3D" id="2.30.40.10">
    <property type="entry name" value="Urease, subunit C, domain 1"/>
    <property type="match status" value="1"/>
</dbReference>
<feature type="active site" description="Proton donor/acceptor" evidence="6">
    <location>
        <position position="285"/>
    </location>
</feature>
<dbReference type="GO" id="GO:0046872">
    <property type="term" value="F:metal ion binding"/>
    <property type="evidence" value="ECO:0007669"/>
    <property type="project" value="UniProtKB-KW"/>
</dbReference>
<proteinExistence type="inferred from homology"/>
<evidence type="ECO:0000256" key="6">
    <source>
        <dbReference type="PIRSR" id="PIRSR038994-1"/>
    </source>
</evidence>
<dbReference type="GO" id="GO:0006046">
    <property type="term" value="P:N-acetylglucosamine catabolic process"/>
    <property type="evidence" value="ECO:0007669"/>
    <property type="project" value="TreeGrafter"/>
</dbReference>
<accession>A0A0F0L2R3</accession>
<dbReference type="Pfam" id="PF01979">
    <property type="entry name" value="Amidohydro_1"/>
    <property type="match status" value="1"/>
</dbReference>
<feature type="binding site" evidence="7">
    <location>
        <begin position="318"/>
        <end position="320"/>
    </location>
    <ligand>
        <name>substrate</name>
    </ligand>
</feature>
<keyword evidence="11" id="KW-1185">Reference proteome</keyword>
<dbReference type="InterPro" id="IPR032466">
    <property type="entry name" value="Metal_Hydrolase"/>
</dbReference>
<dbReference type="PATRIC" id="fig|582680.7.peg.750"/>
<sequence>MTARTESSAHGSLVVHSARIVSGGAVVEDGWVRIEEGVVVARGTGSDWAPADSVIDARDAAGSGAILAPGFVDIHGHGGANAAFDDGVDAIRTARAMHRAHGTTRAVVSLITAPLDQLAERVGMVADLMRTDHDLLGSHLEGPFLDPGHKGAHDPELLRLPERADVQRLLDAGRGTVRQVTLAPELPGGMEAIRLVVAAGAAAAVGHTDADDATLREAFDAGATILTHAFNAMRPLHHRDPGPVLTAAHDERVTLEGIADNIHLHPHVIKLLFDEAPGRVALVTDAMAAAGSADGDYMLGSLHVTVRDGVARVDSGSIAGSTLTQDVALRRAVEAGVPLADAVDALTRTPARAIGVDAQLGELTPGRLGDAVLLSGDLDVVAVWTGGAPAR</sequence>
<dbReference type="SUPFAM" id="SSF51338">
    <property type="entry name" value="Composite domain of metallo-dependent hydrolases"/>
    <property type="match status" value="1"/>
</dbReference>